<dbReference type="AlphaFoldDB" id="D1C871"/>
<evidence type="ECO:0000256" key="4">
    <source>
        <dbReference type="SAM" id="MobiDB-lite"/>
    </source>
</evidence>
<accession>D1C871</accession>
<dbReference type="Pfam" id="PF00496">
    <property type="entry name" value="SBP_bac_5"/>
    <property type="match status" value="1"/>
</dbReference>
<sequence>MMESERVVDELRRAGTPVSRRRVLQLAAFGSLGIAGAGILAACGGGSESPTTAPSGGSGSGGGTSSTPSAEGTPGGGGGEAKQGGIWRMAITANPTAYPITAPGALTDILVNKTIYNSLVQYQLEGDTIEVVPDLAESWEAAADLSEYTFKLKSGVTWHDGEPLTAEDVKFTMDAVLDPNVNASGRGVVSSIDSTEVVDEQTVKFVLKYPFASLPIMLGYNKPIVPKHLLEGQDLNEPAEFLRKPIGTGPFKFQEFVQGSHLAVEANPDYFEGAPLLDGIIFKVIPDGNARVAQVRSGEIDFTVIEPAQIDALSGVDNVEIRYVPQVNYYFFAINHSSPKMQDVRVRQALVHAINRQAIVEQVLKGRGQVATGPINPLLGPYYNPDVPTYDYDPERAAALLEEAGWTKGQDGVLTNAQGERFTLRFNGPKGYPAMEQVITYAQQEYQKLGIDVTLEIVDWPVHLDMYHNLEYDLLMQWWITPPDADLYDHYHSESSSNWWAYNNPEIDELIVQARSEPDEQARIELYHELQRKLAEDVPVVYLYYPEEIQAMSTRTKGLPAMGYRDALTWMEKVWVE</sequence>
<dbReference type="InParanoid" id="D1C871"/>
<dbReference type="GO" id="GO:0030288">
    <property type="term" value="C:outer membrane-bounded periplasmic space"/>
    <property type="evidence" value="ECO:0007669"/>
    <property type="project" value="UniProtKB-ARBA"/>
</dbReference>
<dbReference type="Gene3D" id="3.90.76.10">
    <property type="entry name" value="Dipeptide-binding Protein, Domain 1"/>
    <property type="match status" value="1"/>
</dbReference>
<dbReference type="InterPro" id="IPR039424">
    <property type="entry name" value="SBP_5"/>
</dbReference>
<dbReference type="GO" id="GO:0015833">
    <property type="term" value="P:peptide transport"/>
    <property type="evidence" value="ECO:0007669"/>
    <property type="project" value="TreeGrafter"/>
</dbReference>
<evidence type="ECO:0000259" key="5">
    <source>
        <dbReference type="Pfam" id="PF00496"/>
    </source>
</evidence>
<feature type="compositionally biased region" description="Low complexity" evidence="4">
    <location>
        <begin position="46"/>
        <end position="55"/>
    </location>
</feature>
<organism evidence="6 7">
    <name type="scientific">Sphaerobacter thermophilus (strain ATCC 49802 / DSM 20745 / KCCM 41009 / NCIMB 13125 / S 6022)</name>
    <dbReference type="NCBI Taxonomy" id="479434"/>
    <lineage>
        <taxon>Bacteria</taxon>
        <taxon>Pseudomonadati</taxon>
        <taxon>Thermomicrobiota</taxon>
        <taxon>Thermomicrobia</taxon>
        <taxon>Sphaerobacterales</taxon>
        <taxon>Sphaerobacterineae</taxon>
        <taxon>Sphaerobacteraceae</taxon>
        <taxon>Sphaerobacter</taxon>
    </lineage>
</organism>
<dbReference type="PIRSF" id="PIRSF002741">
    <property type="entry name" value="MppA"/>
    <property type="match status" value="1"/>
</dbReference>
<reference evidence="7" key="1">
    <citation type="submission" date="2009-11" db="EMBL/GenBank/DDBJ databases">
        <title>The complete chromosome 2 of Sphaerobacter thermophilus DSM 20745.</title>
        <authorList>
            <person name="Lucas S."/>
            <person name="Copeland A."/>
            <person name="Lapidus A."/>
            <person name="Glavina del Rio T."/>
            <person name="Dalin E."/>
            <person name="Tice H."/>
            <person name="Bruce D."/>
            <person name="Goodwin L."/>
            <person name="Pitluck S."/>
            <person name="Kyrpides N."/>
            <person name="Mavromatis K."/>
            <person name="Ivanova N."/>
            <person name="Mikhailova N."/>
            <person name="LaButti K.M."/>
            <person name="Clum A."/>
            <person name="Sun H.I."/>
            <person name="Brettin T."/>
            <person name="Detter J.C."/>
            <person name="Han C."/>
            <person name="Larimer F."/>
            <person name="Land M."/>
            <person name="Hauser L."/>
            <person name="Markowitz V."/>
            <person name="Cheng J.F."/>
            <person name="Hugenholtz P."/>
            <person name="Woyke T."/>
            <person name="Wu D."/>
            <person name="Steenblock K."/>
            <person name="Schneider S."/>
            <person name="Pukall R."/>
            <person name="Goeker M."/>
            <person name="Klenk H.P."/>
            <person name="Eisen J.A."/>
        </authorList>
    </citation>
    <scope>NUCLEOTIDE SEQUENCE [LARGE SCALE GENOMIC DNA]</scope>
    <source>
        <strain evidence="7">ATCC 49802 / DSM 20745 / S 6022</strain>
    </source>
</reference>
<dbReference type="SUPFAM" id="SSF53850">
    <property type="entry name" value="Periplasmic binding protein-like II"/>
    <property type="match status" value="1"/>
</dbReference>
<feature type="domain" description="Solute-binding protein family 5" evidence="5">
    <location>
        <begin position="130"/>
        <end position="492"/>
    </location>
</feature>
<evidence type="ECO:0000313" key="6">
    <source>
        <dbReference type="EMBL" id="ACZ40014.1"/>
    </source>
</evidence>
<dbReference type="eggNOG" id="COG0747">
    <property type="taxonomic scope" value="Bacteria"/>
</dbReference>
<dbReference type="STRING" id="479434.Sthe_2600"/>
<gene>
    <name evidence="6" type="ordered locus">Sthe_2600</name>
</gene>
<dbReference type="EMBL" id="CP001824">
    <property type="protein sequence ID" value="ACZ40014.1"/>
    <property type="molecule type" value="Genomic_DNA"/>
</dbReference>
<dbReference type="InterPro" id="IPR030678">
    <property type="entry name" value="Peptide/Ni-bd"/>
</dbReference>
<dbReference type="Gene3D" id="3.10.105.10">
    <property type="entry name" value="Dipeptide-binding Protein, Domain 3"/>
    <property type="match status" value="1"/>
</dbReference>
<evidence type="ECO:0000256" key="1">
    <source>
        <dbReference type="ARBA" id="ARBA00005695"/>
    </source>
</evidence>
<dbReference type="InterPro" id="IPR000914">
    <property type="entry name" value="SBP_5_dom"/>
</dbReference>
<dbReference type="Proteomes" id="UP000002027">
    <property type="component" value="Chromosome 2"/>
</dbReference>
<dbReference type="RefSeq" id="WP_012873053.1">
    <property type="nucleotide sequence ID" value="NC_013524.1"/>
</dbReference>
<evidence type="ECO:0000256" key="2">
    <source>
        <dbReference type="ARBA" id="ARBA00022448"/>
    </source>
</evidence>
<dbReference type="Gene3D" id="3.40.190.10">
    <property type="entry name" value="Periplasmic binding protein-like II"/>
    <property type="match status" value="1"/>
</dbReference>
<dbReference type="PANTHER" id="PTHR30290:SF9">
    <property type="entry name" value="OLIGOPEPTIDE-BINDING PROTEIN APPA"/>
    <property type="match status" value="1"/>
</dbReference>
<feature type="compositionally biased region" description="Gly residues" evidence="4">
    <location>
        <begin position="73"/>
        <end position="82"/>
    </location>
</feature>
<evidence type="ECO:0000313" key="7">
    <source>
        <dbReference type="Proteomes" id="UP000002027"/>
    </source>
</evidence>
<evidence type="ECO:0000256" key="3">
    <source>
        <dbReference type="ARBA" id="ARBA00022729"/>
    </source>
</evidence>
<dbReference type="KEGG" id="sti:Sthe_2600"/>
<dbReference type="HOGENOM" id="CLU_017028_8_6_0"/>
<comment type="similarity">
    <text evidence="1">Belongs to the bacterial solute-binding protein 5 family.</text>
</comment>
<dbReference type="GO" id="GO:1904680">
    <property type="term" value="F:peptide transmembrane transporter activity"/>
    <property type="evidence" value="ECO:0007669"/>
    <property type="project" value="TreeGrafter"/>
</dbReference>
<name>D1C871_SPHTD</name>
<dbReference type="GO" id="GO:0043190">
    <property type="term" value="C:ATP-binding cassette (ABC) transporter complex"/>
    <property type="evidence" value="ECO:0007669"/>
    <property type="project" value="InterPro"/>
</dbReference>
<feature type="region of interest" description="Disordered" evidence="4">
    <location>
        <begin position="46"/>
        <end position="83"/>
    </location>
</feature>
<reference evidence="6 7" key="2">
    <citation type="journal article" date="2010" name="Stand. Genomic Sci.">
        <title>Complete genome sequence of Desulfohalobium retbaense type strain (HR(100)).</title>
        <authorList>
            <person name="Spring S."/>
            <person name="Nolan M."/>
            <person name="Lapidus A."/>
            <person name="Glavina Del Rio T."/>
            <person name="Copeland A."/>
            <person name="Tice H."/>
            <person name="Cheng J.F."/>
            <person name="Lucas S."/>
            <person name="Land M."/>
            <person name="Chen F."/>
            <person name="Bruce D."/>
            <person name="Goodwin L."/>
            <person name="Pitluck S."/>
            <person name="Ivanova N."/>
            <person name="Mavromatis K."/>
            <person name="Mikhailova N."/>
            <person name="Pati A."/>
            <person name="Chen A."/>
            <person name="Palaniappan K."/>
            <person name="Hauser L."/>
            <person name="Chang Y.J."/>
            <person name="Jeffries C.D."/>
            <person name="Munk C."/>
            <person name="Kiss H."/>
            <person name="Chain P."/>
            <person name="Han C."/>
            <person name="Brettin T."/>
            <person name="Detter J.C."/>
            <person name="Schuler E."/>
            <person name="Goker M."/>
            <person name="Rohde M."/>
            <person name="Bristow J."/>
            <person name="Eisen J.A."/>
            <person name="Markowitz V."/>
            <person name="Hugenholtz P."/>
            <person name="Kyrpides N.C."/>
            <person name="Klenk H.P."/>
        </authorList>
    </citation>
    <scope>NUCLEOTIDE SEQUENCE [LARGE SCALE GENOMIC DNA]</scope>
    <source>
        <strain evidence="7">ATCC 49802 / DSM 20745 / S 6022</strain>
    </source>
</reference>
<keyword evidence="2" id="KW-0813">Transport</keyword>
<protein>
    <submittedName>
        <fullName evidence="6">Extracellular solute-binding protein family 5</fullName>
    </submittedName>
</protein>
<keyword evidence="7" id="KW-1185">Reference proteome</keyword>
<dbReference type="PANTHER" id="PTHR30290">
    <property type="entry name" value="PERIPLASMIC BINDING COMPONENT OF ABC TRANSPORTER"/>
    <property type="match status" value="1"/>
</dbReference>
<proteinExistence type="inferred from homology"/>
<keyword evidence="3" id="KW-0732">Signal</keyword>